<reference evidence="1 2" key="1">
    <citation type="journal article" date="2021" name="Elife">
        <title>Chloroplast acquisition without the gene transfer in kleptoplastic sea slugs, Plakobranchus ocellatus.</title>
        <authorList>
            <person name="Maeda T."/>
            <person name="Takahashi S."/>
            <person name="Yoshida T."/>
            <person name="Shimamura S."/>
            <person name="Takaki Y."/>
            <person name="Nagai Y."/>
            <person name="Toyoda A."/>
            <person name="Suzuki Y."/>
            <person name="Arimoto A."/>
            <person name="Ishii H."/>
            <person name="Satoh N."/>
            <person name="Nishiyama T."/>
            <person name="Hasebe M."/>
            <person name="Maruyama T."/>
            <person name="Minagawa J."/>
            <person name="Obokata J."/>
            <person name="Shigenobu S."/>
        </authorList>
    </citation>
    <scope>NUCLEOTIDE SEQUENCE [LARGE SCALE GENOMIC DNA]</scope>
</reference>
<proteinExistence type="predicted"/>
<keyword evidence="2" id="KW-1185">Reference proteome</keyword>
<organism evidence="1 2">
    <name type="scientific">Elysia marginata</name>
    <dbReference type="NCBI Taxonomy" id="1093978"/>
    <lineage>
        <taxon>Eukaryota</taxon>
        <taxon>Metazoa</taxon>
        <taxon>Spiralia</taxon>
        <taxon>Lophotrochozoa</taxon>
        <taxon>Mollusca</taxon>
        <taxon>Gastropoda</taxon>
        <taxon>Heterobranchia</taxon>
        <taxon>Euthyneura</taxon>
        <taxon>Panpulmonata</taxon>
        <taxon>Sacoglossa</taxon>
        <taxon>Placobranchoidea</taxon>
        <taxon>Plakobranchidae</taxon>
        <taxon>Elysia</taxon>
    </lineage>
</organism>
<sequence length="326" mass="35428">MIRYGHGSYRQMPTFHCNSRSVCDITLIGHPLPCPQGGYHMNDGMCEACCANNACVGNLTNYIRLDLVSSNNLFCPGRCHVNDVQKCIHAGRLCNHDAFCQNKNAYDGSNKHYCFLDCCANNECLFPHFGLHMAHAVSPTSLPAAAAPSWNSTGLWEQLRGSCEDAFDLALCQSLKDDHDLCRNRLHLSMCPKTCGICSTVGSYVCNDKSDVCKTLKSQPGFCDTEEGEFECPTSCGKCEQLLDSVILSIIDGTATGRSHCQSKILSVIDGTATVPPELTTPPPMDCSSIRPEDCVHFGPLCKTTFLDVVCPAQCDFCVNGEAVNA</sequence>
<dbReference type="EMBL" id="BMAT01001102">
    <property type="protein sequence ID" value="GFR79651.1"/>
    <property type="molecule type" value="Genomic_DNA"/>
</dbReference>
<dbReference type="AlphaFoldDB" id="A0AAV4G3B8"/>
<evidence type="ECO:0000313" key="2">
    <source>
        <dbReference type="Proteomes" id="UP000762676"/>
    </source>
</evidence>
<gene>
    <name evidence="1" type="ORF">ElyMa_000560900</name>
</gene>
<protein>
    <recommendedName>
        <fullName evidence="3">ShKT domain-containing protein</fullName>
    </recommendedName>
</protein>
<evidence type="ECO:0008006" key="3">
    <source>
        <dbReference type="Google" id="ProtNLM"/>
    </source>
</evidence>
<evidence type="ECO:0000313" key="1">
    <source>
        <dbReference type="EMBL" id="GFR79651.1"/>
    </source>
</evidence>
<dbReference type="Proteomes" id="UP000762676">
    <property type="component" value="Unassembled WGS sequence"/>
</dbReference>
<name>A0AAV4G3B8_9GAST</name>
<accession>A0AAV4G3B8</accession>
<comment type="caution">
    <text evidence="1">The sequence shown here is derived from an EMBL/GenBank/DDBJ whole genome shotgun (WGS) entry which is preliminary data.</text>
</comment>